<dbReference type="SUPFAM" id="SSF51679">
    <property type="entry name" value="Bacterial luciferase-like"/>
    <property type="match status" value="1"/>
</dbReference>
<keyword evidence="7" id="KW-1185">Reference proteome</keyword>
<keyword evidence="3" id="KW-0560">Oxidoreductase</keyword>
<dbReference type="InterPro" id="IPR050172">
    <property type="entry name" value="SsuD_RutA_monooxygenase"/>
</dbReference>
<keyword evidence="1" id="KW-0285">Flavoprotein</keyword>
<evidence type="ECO:0000256" key="3">
    <source>
        <dbReference type="ARBA" id="ARBA00023002"/>
    </source>
</evidence>
<comment type="caution">
    <text evidence="6">The sequence shown here is derived from an EMBL/GenBank/DDBJ whole genome shotgun (WGS) entry which is preliminary data.</text>
</comment>
<reference evidence="7" key="1">
    <citation type="journal article" date="2019" name="Int. J. Syst. Evol. Microbiol.">
        <title>The Global Catalogue of Microorganisms (GCM) 10K type strain sequencing project: providing services to taxonomists for standard genome sequencing and annotation.</title>
        <authorList>
            <consortium name="The Broad Institute Genomics Platform"/>
            <consortium name="The Broad Institute Genome Sequencing Center for Infectious Disease"/>
            <person name="Wu L."/>
            <person name="Ma J."/>
        </authorList>
    </citation>
    <scope>NUCLEOTIDE SEQUENCE [LARGE SCALE GENOMIC DNA]</scope>
    <source>
        <strain evidence="7">CGMCC 4.7289</strain>
    </source>
</reference>
<keyword evidence="2" id="KW-0288">FMN</keyword>
<keyword evidence="4" id="KW-0503">Monooxygenase</keyword>
<feature type="domain" description="Luciferase-like" evidence="5">
    <location>
        <begin position="19"/>
        <end position="255"/>
    </location>
</feature>
<dbReference type="InterPro" id="IPR036661">
    <property type="entry name" value="Luciferase-like_sf"/>
</dbReference>
<dbReference type="PANTHER" id="PTHR42847">
    <property type="entry name" value="ALKANESULFONATE MONOOXYGENASE"/>
    <property type="match status" value="1"/>
</dbReference>
<evidence type="ECO:0000256" key="4">
    <source>
        <dbReference type="ARBA" id="ARBA00023033"/>
    </source>
</evidence>
<evidence type="ECO:0000313" key="6">
    <source>
        <dbReference type="EMBL" id="MFC4132334.1"/>
    </source>
</evidence>
<dbReference type="RefSeq" id="WP_253753436.1">
    <property type="nucleotide sequence ID" value="NZ_JAMZDZ010000001.1"/>
</dbReference>
<dbReference type="InterPro" id="IPR011251">
    <property type="entry name" value="Luciferase-like_dom"/>
</dbReference>
<protein>
    <submittedName>
        <fullName evidence="6">LLM class flavin-dependent oxidoreductase</fullName>
    </submittedName>
</protein>
<dbReference type="Proteomes" id="UP001595816">
    <property type="component" value="Unassembled WGS sequence"/>
</dbReference>
<sequence>MTTLDIQVLLPTRAEGVRHGFGHLREVVRAAELGTLSGAVVPFDPDGLESWSVAAAALRDTRWLRVAAEFHPGVSTPVYAAKVAASLQRFSGARFAWRLAVDLDPAVARAHGDFTVGDDRYLRAAEFLQIARGVWGGGKASGPGGVKGEFTFEGKFFDVLDGGFAAPLSLVPFPQVQLTGASPAALDLSARHGDVHIFAPPTLAAAAQLTELATAHGRTVQLGVQLSVLLREDAAELADAPFRDEVDFAGTYAEAADLLRAYAAQGVSTVVFDARPRIEETYRVGEHLRPLLENPVLEGV</sequence>
<evidence type="ECO:0000313" key="7">
    <source>
        <dbReference type="Proteomes" id="UP001595816"/>
    </source>
</evidence>
<dbReference type="EMBL" id="JBHSAY010000009">
    <property type="protein sequence ID" value="MFC4132334.1"/>
    <property type="molecule type" value="Genomic_DNA"/>
</dbReference>
<dbReference type="Pfam" id="PF00296">
    <property type="entry name" value="Bac_luciferase"/>
    <property type="match status" value="1"/>
</dbReference>
<organism evidence="6 7">
    <name type="scientific">Hamadaea flava</name>
    <dbReference type="NCBI Taxonomy" id="1742688"/>
    <lineage>
        <taxon>Bacteria</taxon>
        <taxon>Bacillati</taxon>
        <taxon>Actinomycetota</taxon>
        <taxon>Actinomycetes</taxon>
        <taxon>Micromonosporales</taxon>
        <taxon>Micromonosporaceae</taxon>
        <taxon>Hamadaea</taxon>
    </lineage>
</organism>
<dbReference type="PANTHER" id="PTHR42847:SF4">
    <property type="entry name" value="ALKANESULFONATE MONOOXYGENASE-RELATED"/>
    <property type="match status" value="1"/>
</dbReference>
<name>A0ABV8LNK6_9ACTN</name>
<evidence type="ECO:0000256" key="2">
    <source>
        <dbReference type="ARBA" id="ARBA00022643"/>
    </source>
</evidence>
<evidence type="ECO:0000256" key="1">
    <source>
        <dbReference type="ARBA" id="ARBA00022630"/>
    </source>
</evidence>
<gene>
    <name evidence="6" type="ORF">ACFOZ4_17140</name>
</gene>
<evidence type="ECO:0000259" key="5">
    <source>
        <dbReference type="Pfam" id="PF00296"/>
    </source>
</evidence>
<accession>A0ABV8LNK6</accession>
<proteinExistence type="predicted"/>
<dbReference type="Gene3D" id="3.20.20.30">
    <property type="entry name" value="Luciferase-like domain"/>
    <property type="match status" value="1"/>
</dbReference>